<evidence type="ECO:0000256" key="4">
    <source>
        <dbReference type="ARBA" id="ARBA00022833"/>
    </source>
</evidence>
<dbReference type="HAMAP" id="MF_01871">
    <property type="entry name" value="DabA"/>
    <property type="match status" value="1"/>
</dbReference>
<dbReference type="GO" id="GO:0008270">
    <property type="term" value="F:zinc ion binding"/>
    <property type="evidence" value="ECO:0007669"/>
    <property type="project" value="UniProtKB-UniRule"/>
</dbReference>
<keyword evidence="5 6" id="KW-0472">Membrane</keyword>
<feature type="binding site" evidence="6">
    <location>
        <position position="722"/>
    </location>
    <ligand>
        <name>Zn(2+)</name>
        <dbReference type="ChEBI" id="CHEBI:29105"/>
    </ligand>
</feature>
<evidence type="ECO:0000256" key="2">
    <source>
        <dbReference type="ARBA" id="ARBA00022475"/>
    </source>
</evidence>
<comment type="similarity">
    <text evidence="6">Belongs to the inorganic carbon transporter (TC 9.A.2) DabA family.</text>
</comment>
<comment type="subunit">
    <text evidence="6">Forms a complex with DabB.</text>
</comment>
<reference evidence="8 9" key="1">
    <citation type="submission" date="2018-03" db="EMBL/GenBank/DDBJ databases">
        <title>Draft Genome Sequences of the Obligatory Marine Myxobacteria Enhygromyxa salina SWB007.</title>
        <authorList>
            <person name="Poehlein A."/>
            <person name="Moghaddam J.A."/>
            <person name="Harms H."/>
            <person name="Alanjari M."/>
            <person name="Koenig G.M."/>
            <person name="Daniel R."/>
            <person name="Schaeberle T.F."/>
        </authorList>
    </citation>
    <scope>NUCLEOTIDE SEQUENCE [LARGE SCALE GENOMIC DNA]</scope>
    <source>
        <strain evidence="8 9">SWB007</strain>
    </source>
</reference>
<keyword evidence="1 6" id="KW-0813">Transport</keyword>
<proteinExistence type="inferred from homology"/>
<dbReference type="AlphaFoldDB" id="A0A2S9YYH2"/>
<evidence type="ECO:0000313" key="8">
    <source>
        <dbReference type="EMBL" id="PRQ10141.1"/>
    </source>
</evidence>
<name>A0A2S9YYH2_9BACT</name>
<evidence type="ECO:0000256" key="6">
    <source>
        <dbReference type="HAMAP-Rule" id="MF_01871"/>
    </source>
</evidence>
<feature type="binding site" evidence="6">
    <location>
        <position position="537"/>
    </location>
    <ligand>
        <name>Zn(2+)</name>
        <dbReference type="ChEBI" id="CHEBI:29105"/>
    </ligand>
</feature>
<dbReference type="GO" id="GO:0005886">
    <property type="term" value="C:plasma membrane"/>
    <property type="evidence" value="ECO:0007669"/>
    <property type="project" value="UniProtKB-SubCell"/>
</dbReference>
<comment type="caution">
    <text evidence="8">The sequence shown here is derived from an EMBL/GenBank/DDBJ whole genome shotgun (WGS) entry which is preliminary data.</text>
</comment>
<dbReference type="Pfam" id="PF10070">
    <property type="entry name" value="DabA"/>
    <property type="match status" value="1"/>
</dbReference>
<dbReference type="EMBL" id="PVNL01000002">
    <property type="protein sequence ID" value="PRQ10141.1"/>
    <property type="molecule type" value="Genomic_DNA"/>
</dbReference>
<protein>
    <recommendedName>
        <fullName evidence="6">Probable inorganic carbon transporter subunit DabA</fullName>
    </recommendedName>
</protein>
<evidence type="ECO:0000256" key="5">
    <source>
        <dbReference type="ARBA" id="ARBA00023136"/>
    </source>
</evidence>
<gene>
    <name evidence="6" type="primary">dabA</name>
    <name evidence="8" type="ORF">ENSA7_00900</name>
</gene>
<keyword evidence="3 6" id="KW-0479">Metal-binding</keyword>
<dbReference type="Proteomes" id="UP000238823">
    <property type="component" value="Unassembled WGS sequence"/>
</dbReference>
<comment type="cofactor">
    <cofactor evidence="6">
        <name>Zn(2+)</name>
        <dbReference type="ChEBI" id="CHEBI:29105"/>
    </cofactor>
</comment>
<feature type="binding site" evidence="6">
    <location>
        <position position="535"/>
    </location>
    <ligand>
        <name>Zn(2+)</name>
        <dbReference type="ChEBI" id="CHEBI:29105"/>
    </ligand>
</feature>
<keyword evidence="2 6" id="KW-1003">Cell membrane</keyword>
<dbReference type="OrthoDB" id="9805101at2"/>
<comment type="subcellular location">
    <subcellularLocation>
        <location evidence="6">Cell membrane</location>
        <topology evidence="6">Peripheral membrane protein</topology>
    </subcellularLocation>
</comment>
<feature type="region of interest" description="Disordered" evidence="7">
    <location>
        <begin position="23"/>
        <end position="44"/>
    </location>
</feature>
<keyword evidence="4 6" id="KW-0862">Zinc</keyword>
<feature type="compositionally biased region" description="Pro residues" evidence="7">
    <location>
        <begin position="29"/>
        <end position="39"/>
    </location>
</feature>
<accession>A0A2S9YYH2</accession>
<dbReference type="PANTHER" id="PTHR38344:SF1">
    <property type="entry name" value="INORGANIC CARBON TRANSPORTER SUBUNIT DABA-RELATED"/>
    <property type="match status" value="1"/>
</dbReference>
<sequence length="1059" mass="116445">MQSTSSRSLDTSFESVHLQTHAVRVSDPGPAPSIAPAQPPADARDRLHHALEHAAHLLPDQAPLEMFVHHNTLHALAHLPFHHALRIAHGVYDAQVYRSEQEFRSDLACGRIDPEELDRELDRYLHQRGLDPTQDMGGLCTRRALYAVALRVDLAPPTRAALRWRVREEQFDRRLAARADTNRMIEAGRDYLRELVTRATTAELTQRFLGPNGVPSRMGERYAIPLEIGALLRQLETDPEPLVAGSMWQTCRVLARECEVHASAEAPARTWTHRDELLNRTGRDIWEQTLPELLGWAAAYLEEGLAYWPMPGREAGFFGAVRELLLARGHVRPWIRRAVERLEQLREATATDAILTALAALGVAPEQYDQYLLELLAVTPGFAGMFSRLERHPHERATLAPPTSLTEFCAVRLVFEWAAVELAATEHGLGAIDTLVRTAATRRDAPHPDTHAAYRLFILAQVLGLAPAQLDTLTPSAANELLDALDTFDELDRCRVFLEAYELRYRTQILDGMRSNRPAKPGLRAARPSAQFVTCIDDREESFRRHIEEVDPSVETFGAAGSFGLAIAYRGLDAAGHIPLAPAGVRPRHEIFEHPLTQDAAIGERRRSRRRRWGAFLHQLFFGSRSAVRGALTSLAIGPLAWLPLGVRIMAPRASVRALAWVGARVLPKPRTRLTNDEACGPSPRGLASGYGFAEQVDRVHALLEGIGLRESVAPLVFLLAHGSTSVNNPHAAAYDCGACGGRRGGATGRLLVSFANDPAVRVAIAARGIQIPSDTWFVAGEHDTTADRIELFDLDLLPASHAGQLERARAVMEEARTRNGHERSRKFEHAALTSSAQVGLRHVEARASHFGETRPEYNHCTNAMCVVSRRSLTRGLFLDRRAFLVSYDPDSDRTGAVLDRLLAIAAPVGAGINLEYYFSRVDPERFGCGTKLPHNVCGYIGVLNGTSGDLRTGLSTQMTEIHEPMRLLVIVEATPQALLAAAAREPIVAELITKGWIRLVSVDPDTGEMQLFEAGAFVACDTHEPAPLATATTSGAYYAGRREPLPPARVLAALGGQS</sequence>
<evidence type="ECO:0000256" key="3">
    <source>
        <dbReference type="ARBA" id="ARBA00022723"/>
    </source>
</evidence>
<evidence type="ECO:0000256" key="1">
    <source>
        <dbReference type="ARBA" id="ARBA00022448"/>
    </source>
</evidence>
<evidence type="ECO:0000313" key="9">
    <source>
        <dbReference type="Proteomes" id="UP000238823"/>
    </source>
</evidence>
<comment type="function">
    <text evidence="6">Part of an energy-coupled inorganic carbon pump.</text>
</comment>
<feature type="binding site" evidence="6">
    <location>
        <position position="737"/>
    </location>
    <ligand>
        <name>Zn(2+)</name>
        <dbReference type="ChEBI" id="CHEBI:29105"/>
    </ligand>
</feature>
<dbReference type="InterPro" id="IPR018752">
    <property type="entry name" value="DabA"/>
</dbReference>
<organism evidence="8 9">
    <name type="scientific">Enhygromyxa salina</name>
    <dbReference type="NCBI Taxonomy" id="215803"/>
    <lineage>
        <taxon>Bacteria</taxon>
        <taxon>Pseudomonadati</taxon>
        <taxon>Myxococcota</taxon>
        <taxon>Polyangia</taxon>
        <taxon>Nannocystales</taxon>
        <taxon>Nannocystaceae</taxon>
        <taxon>Enhygromyxa</taxon>
    </lineage>
</organism>
<dbReference type="PANTHER" id="PTHR38344">
    <property type="entry name" value="UPF0753 PROTEIN AQ_863"/>
    <property type="match status" value="1"/>
</dbReference>
<evidence type="ECO:0000256" key="7">
    <source>
        <dbReference type="SAM" id="MobiDB-lite"/>
    </source>
</evidence>